<dbReference type="Proteomes" id="UP000887574">
    <property type="component" value="Unplaced"/>
</dbReference>
<name>A0A915EEY1_9BILA</name>
<sequence>MEDITHLTDRLDRAVITTNKRPAYVMYGILACLTRRELIKISCASNLLLQFIAKHFLSHPFIMLHILDVQLNNNSNYVCQHVKGVNDFVLRIFQ</sequence>
<dbReference type="AlphaFoldDB" id="A0A915EEY1"/>
<proteinExistence type="predicted"/>
<evidence type="ECO:0000313" key="2">
    <source>
        <dbReference type="WBParaSite" id="jg537"/>
    </source>
</evidence>
<keyword evidence="1" id="KW-1185">Reference proteome</keyword>
<organism evidence="1 2">
    <name type="scientific">Ditylenchus dipsaci</name>
    <dbReference type="NCBI Taxonomy" id="166011"/>
    <lineage>
        <taxon>Eukaryota</taxon>
        <taxon>Metazoa</taxon>
        <taxon>Ecdysozoa</taxon>
        <taxon>Nematoda</taxon>
        <taxon>Chromadorea</taxon>
        <taxon>Rhabditida</taxon>
        <taxon>Tylenchina</taxon>
        <taxon>Tylenchomorpha</taxon>
        <taxon>Sphaerularioidea</taxon>
        <taxon>Anguinidae</taxon>
        <taxon>Anguininae</taxon>
        <taxon>Ditylenchus</taxon>
    </lineage>
</organism>
<reference evidence="2" key="1">
    <citation type="submission" date="2022-11" db="UniProtKB">
        <authorList>
            <consortium name="WormBaseParasite"/>
        </authorList>
    </citation>
    <scope>IDENTIFICATION</scope>
</reference>
<accession>A0A915EEY1</accession>
<protein>
    <submittedName>
        <fullName evidence="2">Uncharacterized protein</fullName>
    </submittedName>
</protein>
<evidence type="ECO:0000313" key="1">
    <source>
        <dbReference type="Proteomes" id="UP000887574"/>
    </source>
</evidence>
<dbReference type="WBParaSite" id="jg537">
    <property type="protein sequence ID" value="jg537"/>
    <property type="gene ID" value="jg537"/>
</dbReference>